<gene>
    <name evidence="1" type="ORF">JI746_22705</name>
</gene>
<evidence type="ECO:0000313" key="1">
    <source>
        <dbReference type="EMBL" id="MBL0427935.1"/>
    </source>
</evidence>
<dbReference type="EMBL" id="JAEQND010000014">
    <property type="protein sequence ID" value="MBL0427935.1"/>
    <property type="molecule type" value="Genomic_DNA"/>
</dbReference>
<evidence type="ECO:0000313" key="2">
    <source>
        <dbReference type="Proteomes" id="UP000622707"/>
    </source>
</evidence>
<accession>A0ABS1JWM5</accession>
<proteinExistence type="predicted"/>
<protein>
    <submittedName>
        <fullName evidence="1">Uncharacterized protein</fullName>
    </submittedName>
</protein>
<name>A0ABS1JWM5_9BURK</name>
<reference evidence="1 2" key="1">
    <citation type="journal article" date="2017" name="Int. J. Syst. Evol. Microbiol.">
        <title>Ramlibacter alkalitolerans sp. nov., alkali-tolerant bacterium isolated from soil of ginseng.</title>
        <authorList>
            <person name="Lee D.H."/>
            <person name="Cha C.J."/>
        </authorList>
    </citation>
    <scope>NUCLEOTIDE SEQUENCE [LARGE SCALE GENOMIC DNA]</scope>
    <source>
        <strain evidence="1 2">KACC 19305</strain>
    </source>
</reference>
<sequence length="120" mass="13434">MPRTITAHRPHLPLHPEKRREWELLAATVGAVLQRMIYQTGQEVLRLTFDGGKVCTVPIATLHGAGWMTCRRAPHRECACQPELHGTRAVCRPCGAMSGRLPQEVQRWVSAQPPHKVGDE</sequence>
<dbReference type="RefSeq" id="WP_201692565.1">
    <property type="nucleotide sequence ID" value="NZ_JAEQND010000014.1"/>
</dbReference>
<keyword evidence="2" id="KW-1185">Reference proteome</keyword>
<dbReference type="Proteomes" id="UP000622707">
    <property type="component" value="Unassembled WGS sequence"/>
</dbReference>
<comment type="caution">
    <text evidence="1">The sequence shown here is derived from an EMBL/GenBank/DDBJ whole genome shotgun (WGS) entry which is preliminary data.</text>
</comment>
<organism evidence="1 2">
    <name type="scientific">Ramlibacter alkalitolerans</name>
    <dbReference type="NCBI Taxonomy" id="2039631"/>
    <lineage>
        <taxon>Bacteria</taxon>
        <taxon>Pseudomonadati</taxon>
        <taxon>Pseudomonadota</taxon>
        <taxon>Betaproteobacteria</taxon>
        <taxon>Burkholderiales</taxon>
        <taxon>Comamonadaceae</taxon>
        <taxon>Ramlibacter</taxon>
    </lineage>
</organism>